<evidence type="ECO:0000256" key="2">
    <source>
        <dbReference type="ARBA" id="ARBA00022801"/>
    </source>
</evidence>
<evidence type="ECO:0000313" key="5">
    <source>
        <dbReference type="Proteomes" id="UP000018895"/>
    </source>
</evidence>
<sequence>MQRVTNTVLQSDGKVLLLQKPSRHWWVAPGGKMEPGESIIESAKREFREETGLHIKDPNLRAVFTMVMMKDQKVVNEWMMFTFHATDYEGQLLKESPEGKLSWKQEHEVQQLTMAEGDLCMFEHVLQRQGVLYGTFYYTEEFELISHRLTPDFT</sequence>
<accession>W4QI76</accession>
<dbReference type="PANTHER" id="PTHR43046:SF14">
    <property type="entry name" value="MUTT_NUDIX FAMILY PROTEIN"/>
    <property type="match status" value="1"/>
</dbReference>
<keyword evidence="5" id="KW-1185">Reference proteome</keyword>
<dbReference type="Proteomes" id="UP000018895">
    <property type="component" value="Unassembled WGS sequence"/>
</dbReference>
<evidence type="ECO:0000313" key="4">
    <source>
        <dbReference type="EMBL" id="GAE31597.1"/>
    </source>
</evidence>
<proteinExistence type="predicted"/>
<dbReference type="Pfam" id="PF00293">
    <property type="entry name" value="NUDIX"/>
    <property type="match status" value="1"/>
</dbReference>
<keyword evidence="2" id="KW-0378">Hydrolase</keyword>
<reference evidence="4" key="1">
    <citation type="journal article" date="2014" name="Genome Announc.">
        <title>Draft Genome Sequences of Three Alkaliphilic Bacillus Strains, Bacillus wakoensis JCM 9140T, Bacillus akibai JCM 9157T, and Bacillus hemicellulosilyticus JCM 9152T.</title>
        <authorList>
            <person name="Yuki M."/>
            <person name="Oshima K."/>
            <person name="Suda W."/>
            <person name="Oshida Y."/>
            <person name="Kitamura K."/>
            <person name="Iida T."/>
            <person name="Hattori M."/>
            <person name="Ohkuma M."/>
        </authorList>
    </citation>
    <scope>NUCLEOTIDE SEQUENCE [LARGE SCALE GENOMIC DNA]</scope>
    <source>
        <strain evidence="4">JCM 9152</strain>
    </source>
</reference>
<dbReference type="PROSITE" id="PS51462">
    <property type="entry name" value="NUDIX"/>
    <property type="match status" value="1"/>
</dbReference>
<dbReference type="InterPro" id="IPR015797">
    <property type="entry name" value="NUDIX_hydrolase-like_dom_sf"/>
</dbReference>
<dbReference type="Gene3D" id="3.90.79.10">
    <property type="entry name" value="Nucleoside Triphosphate Pyrophosphohydrolase"/>
    <property type="match status" value="1"/>
</dbReference>
<protein>
    <submittedName>
        <fullName evidence="4">Mutator MutT protein</fullName>
    </submittedName>
</protein>
<dbReference type="AlphaFoldDB" id="W4QI76"/>
<dbReference type="PANTHER" id="PTHR43046">
    <property type="entry name" value="GDP-MANNOSE MANNOSYL HYDROLASE"/>
    <property type="match status" value="1"/>
</dbReference>
<dbReference type="CDD" id="cd18875">
    <property type="entry name" value="NUDIX_Hydrolase"/>
    <property type="match status" value="1"/>
</dbReference>
<dbReference type="SUPFAM" id="SSF55811">
    <property type="entry name" value="Nudix"/>
    <property type="match status" value="1"/>
</dbReference>
<organism evidence="4 5">
    <name type="scientific">Halalkalibacter hemicellulosilyticusJCM 9152</name>
    <dbReference type="NCBI Taxonomy" id="1236971"/>
    <lineage>
        <taxon>Bacteria</taxon>
        <taxon>Bacillati</taxon>
        <taxon>Bacillota</taxon>
        <taxon>Bacilli</taxon>
        <taxon>Bacillales</taxon>
        <taxon>Bacillaceae</taxon>
        <taxon>Halalkalibacter</taxon>
    </lineage>
</organism>
<gene>
    <name evidence="4" type="ORF">JCM9152_3075</name>
</gene>
<feature type="domain" description="Nudix hydrolase" evidence="3">
    <location>
        <begin position="1"/>
        <end position="127"/>
    </location>
</feature>
<name>W4QI76_9BACI</name>
<dbReference type="GO" id="GO:0016787">
    <property type="term" value="F:hydrolase activity"/>
    <property type="evidence" value="ECO:0007669"/>
    <property type="project" value="UniProtKB-KW"/>
</dbReference>
<dbReference type="InterPro" id="IPR020476">
    <property type="entry name" value="Nudix_hydrolase"/>
</dbReference>
<dbReference type="PRINTS" id="PR00502">
    <property type="entry name" value="NUDIXFAMILY"/>
</dbReference>
<comment type="cofactor">
    <cofactor evidence="1">
        <name>Mg(2+)</name>
        <dbReference type="ChEBI" id="CHEBI:18420"/>
    </cofactor>
</comment>
<dbReference type="InterPro" id="IPR000086">
    <property type="entry name" value="NUDIX_hydrolase_dom"/>
</dbReference>
<dbReference type="EMBL" id="BAUU01000021">
    <property type="protein sequence ID" value="GAE31597.1"/>
    <property type="molecule type" value="Genomic_DNA"/>
</dbReference>
<comment type="caution">
    <text evidence="4">The sequence shown here is derived from an EMBL/GenBank/DDBJ whole genome shotgun (WGS) entry which is preliminary data.</text>
</comment>
<dbReference type="STRING" id="1236971.JCM9152_3075"/>
<evidence type="ECO:0000256" key="1">
    <source>
        <dbReference type="ARBA" id="ARBA00001946"/>
    </source>
</evidence>
<evidence type="ECO:0000259" key="3">
    <source>
        <dbReference type="PROSITE" id="PS51462"/>
    </source>
</evidence>